<dbReference type="EMBL" id="QOVF01000008">
    <property type="protein sequence ID" value="KAA0691341.1"/>
    <property type="molecule type" value="Genomic_DNA"/>
</dbReference>
<gene>
    <name evidence="1" type="ORF">DT594_17345</name>
</gene>
<sequence>MNIAVLTIQFSLPGCASLKEKRQRMGGLHERFGRTPAIAVCESGHLDRLESSEWSFVVLATSPQKVESICSEIEDKLQRTVDGRVLEVSRELL</sequence>
<evidence type="ECO:0000313" key="1">
    <source>
        <dbReference type="EMBL" id="KAA0691341.1"/>
    </source>
</evidence>
<organism evidence="1 2">
    <name type="scientific">Halopseudomonas laoshanensis</name>
    <dbReference type="NCBI Taxonomy" id="2268758"/>
    <lineage>
        <taxon>Bacteria</taxon>
        <taxon>Pseudomonadati</taxon>
        <taxon>Pseudomonadota</taxon>
        <taxon>Gammaproteobacteria</taxon>
        <taxon>Pseudomonadales</taxon>
        <taxon>Pseudomonadaceae</taxon>
        <taxon>Halopseudomonas</taxon>
    </lineage>
</organism>
<dbReference type="OrthoDB" id="9809023at2"/>
<comment type="caution">
    <text evidence="1">The sequence shown here is derived from an EMBL/GenBank/DDBJ whole genome shotgun (WGS) entry which is preliminary data.</text>
</comment>
<dbReference type="InterPro" id="IPR036746">
    <property type="entry name" value="TT1725-like_sf"/>
</dbReference>
<dbReference type="RefSeq" id="WP_149334226.1">
    <property type="nucleotide sequence ID" value="NZ_QOVF01000008.1"/>
</dbReference>
<dbReference type="InterPro" id="IPR007546">
    <property type="entry name" value="DUF503"/>
</dbReference>
<name>A0A7V7GR85_9GAMM</name>
<accession>A0A7V7GR85</accession>
<dbReference type="AlphaFoldDB" id="A0A7V7GR85"/>
<protein>
    <submittedName>
        <fullName evidence="1">DUF503 domain-containing protein</fullName>
    </submittedName>
</protein>
<keyword evidence="2" id="KW-1185">Reference proteome</keyword>
<evidence type="ECO:0000313" key="2">
    <source>
        <dbReference type="Proteomes" id="UP000463138"/>
    </source>
</evidence>
<dbReference type="Proteomes" id="UP000463138">
    <property type="component" value="Unassembled WGS sequence"/>
</dbReference>
<reference evidence="1 2" key="1">
    <citation type="submission" date="2018-07" db="EMBL/GenBank/DDBJ databases">
        <title>Pseudomonas laoshanensis sp. nov., isolated from soil.</title>
        <authorList>
            <person name="Sun J."/>
            <person name="Yu L."/>
            <person name="Wang M."/>
            <person name="Zhang C."/>
        </authorList>
    </citation>
    <scope>NUCLEOTIDE SEQUENCE [LARGE SCALE GENOMIC DNA]</scope>
    <source>
        <strain evidence="1 2">Y22</strain>
    </source>
</reference>
<dbReference type="SUPFAM" id="SSF103007">
    <property type="entry name" value="Hypothetical protein TT1725"/>
    <property type="match status" value="1"/>
</dbReference>
<proteinExistence type="predicted"/>
<dbReference type="Pfam" id="PF04456">
    <property type="entry name" value="DUF503"/>
    <property type="match status" value="1"/>
</dbReference>
<dbReference type="Gene3D" id="3.30.70.1120">
    <property type="entry name" value="TT1725-like"/>
    <property type="match status" value="1"/>
</dbReference>